<evidence type="ECO:0008006" key="6">
    <source>
        <dbReference type="Google" id="ProtNLM"/>
    </source>
</evidence>
<dbReference type="Proteomes" id="UP000335636">
    <property type="component" value="Unassembled WGS sequence"/>
</dbReference>
<dbReference type="AlphaFoldDB" id="A0A5E4CZU0"/>
<reference evidence="4" key="1">
    <citation type="submission" date="2019-04" db="EMBL/GenBank/DDBJ databases">
        <authorList>
            <person name="Alioto T."/>
            <person name="Alioto T."/>
        </authorList>
    </citation>
    <scope>NUCLEOTIDE SEQUENCE [LARGE SCALE GENOMIC DNA]</scope>
</reference>
<dbReference type="GO" id="GO:0003779">
    <property type="term" value="F:actin binding"/>
    <property type="evidence" value="ECO:0007669"/>
    <property type="project" value="UniProtKB-KW"/>
</dbReference>
<feature type="non-terminal residue" evidence="4">
    <location>
        <position position="840"/>
    </location>
</feature>
<keyword evidence="5" id="KW-1185">Reference proteome</keyword>
<dbReference type="FunFam" id="1.20.58.60:FF:000140">
    <property type="entry name" value="dystrophin isoform X1"/>
    <property type="match status" value="1"/>
</dbReference>
<keyword evidence="3" id="KW-0175">Coiled coil</keyword>
<dbReference type="Gene3D" id="1.20.58.60">
    <property type="match status" value="4"/>
</dbReference>
<dbReference type="PANTHER" id="PTHR11915">
    <property type="entry name" value="SPECTRIN/FILAMIN RELATED CYTOSKELETAL PROTEIN"/>
    <property type="match status" value="1"/>
</dbReference>
<sequence length="840" mass="97348">MKVKLLTETVNSVIAQAPPAAQEALKKELDTLTTNYQWLCTRLNGKCKTLEEVWACWHELLSYLEKANKWLNEVESKLKTTENVPGGAEELSEVLESLENLMQHSEDNPNQIRILAQTLTDGGVMDELINEELETFNSRWRELHEEAVRRQKLLEQSIQSAQEIEKSLHLIQESLAFIDKQLAAYIADKVDAAQMPQEAQKIQSELTSHEISLEEMKKHNQGKEATQRVLSQIDVAQKKLQDVSMKFRLFQKPANFEQRLEESKMILDEVKMHLPALETKSVEQEVVQSQLNHCVNLYKSLSEVKSEVEMVIKTGRQIVQKKQTENPKELDERVTALKLHYNELGAKVTERKQQLEKCLKLSRKMRKEMNVLTEWLAATDMELTKRSAVEGMPSNLDSEIAWGKATQKEIEKQKLHLKSVTELGEALKTVLGKKETLVEDKLSLLNSNWIAVTSRAEEWLNLLLEYQKHMETFNQNVNQITKWIIQADILLDESEKKKPQQKEDILKRLKAEMNDMRPKVDSTRDQAANLMANRGDHCRKIVEPKISELNHRFAAISHRIKTGKASIPLKELEQFNSDIQKLLEPLEAEIQQGVNLKEEDFNKDMDLRSQRRKKALEISHQWYQYKRQADDLLKCLDDIEKKLASLPEPRDERKIKEIDRELQKKKEELNAVRRQAEGLSEDGAAMAVEPTQIQLSKRWREIESKFAQFRRLNFAQIHTLREETMVVMTEDMPLEISYVPSTYLTEITHVSQALSEVEQLLNAPELCAKDFEDLFKQEESLKNIKDSLQQISGRIDIIHNKKTAALQSAMPVERAKLQEALSQLDFQWEKVNKMYKDRQG</sequence>
<organism evidence="4 5">
    <name type="scientific">Marmota monax</name>
    <name type="common">Woodchuck</name>
    <dbReference type="NCBI Taxonomy" id="9995"/>
    <lineage>
        <taxon>Eukaryota</taxon>
        <taxon>Metazoa</taxon>
        <taxon>Chordata</taxon>
        <taxon>Craniata</taxon>
        <taxon>Vertebrata</taxon>
        <taxon>Euteleostomi</taxon>
        <taxon>Mammalia</taxon>
        <taxon>Eutheria</taxon>
        <taxon>Euarchontoglires</taxon>
        <taxon>Glires</taxon>
        <taxon>Rodentia</taxon>
        <taxon>Sciuromorpha</taxon>
        <taxon>Sciuridae</taxon>
        <taxon>Xerinae</taxon>
        <taxon>Marmotini</taxon>
        <taxon>Marmota</taxon>
    </lineage>
</organism>
<comment type="caution">
    <text evidence="4">The sequence shown here is derived from an EMBL/GenBank/DDBJ whole genome shotgun (WGS) entry which is preliminary data.</text>
</comment>
<dbReference type="GO" id="GO:0005737">
    <property type="term" value="C:cytoplasm"/>
    <property type="evidence" value="ECO:0007669"/>
    <property type="project" value="UniProtKB-ARBA"/>
</dbReference>
<evidence type="ECO:0000313" key="5">
    <source>
        <dbReference type="Proteomes" id="UP000335636"/>
    </source>
</evidence>
<evidence type="ECO:0000256" key="2">
    <source>
        <dbReference type="ARBA" id="ARBA00023203"/>
    </source>
</evidence>
<keyword evidence="1" id="KW-0677">Repeat</keyword>
<feature type="coiled-coil region" evidence="3">
    <location>
        <begin position="655"/>
        <end position="682"/>
    </location>
</feature>
<dbReference type="InterPro" id="IPR018159">
    <property type="entry name" value="Spectrin/alpha-actinin"/>
</dbReference>
<dbReference type="SUPFAM" id="SSF46966">
    <property type="entry name" value="Spectrin repeat"/>
    <property type="match status" value="5"/>
</dbReference>
<dbReference type="InterPro" id="IPR002017">
    <property type="entry name" value="Spectrin_repeat"/>
</dbReference>
<evidence type="ECO:0000256" key="3">
    <source>
        <dbReference type="SAM" id="Coils"/>
    </source>
</evidence>
<keyword evidence="2" id="KW-0009">Actin-binding</keyword>
<dbReference type="CDD" id="cd00176">
    <property type="entry name" value="SPEC"/>
    <property type="match status" value="1"/>
</dbReference>
<accession>A0A5E4CZU0</accession>
<proteinExistence type="predicted"/>
<gene>
    <name evidence="4" type="ORF">MONAX_5E003207</name>
</gene>
<dbReference type="SMART" id="SM00150">
    <property type="entry name" value="SPEC"/>
    <property type="match status" value="6"/>
</dbReference>
<dbReference type="GO" id="GO:0043226">
    <property type="term" value="C:organelle"/>
    <property type="evidence" value="ECO:0007669"/>
    <property type="project" value="UniProtKB-ARBA"/>
</dbReference>
<dbReference type="EMBL" id="CABDUW010002575">
    <property type="protein sequence ID" value="VTJ87357.1"/>
    <property type="molecule type" value="Genomic_DNA"/>
</dbReference>
<dbReference type="Pfam" id="PF00435">
    <property type="entry name" value="Spectrin"/>
    <property type="match status" value="5"/>
</dbReference>
<evidence type="ECO:0000313" key="4">
    <source>
        <dbReference type="EMBL" id="VTJ87357.1"/>
    </source>
</evidence>
<name>A0A5E4CZU0_MARMO</name>
<evidence type="ECO:0000256" key="1">
    <source>
        <dbReference type="ARBA" id="ARBA00022737"/>
    </source>
</evidence>
<protein>
    <recommendedName>
        <fullName evidence="6">Dystrophin</fullName>
    </recommendedName>
</protein>